<protein>
    <submittedName>
        <fullName evidence="2">Uncharacterized protein</fullName>
    </submittedName>
</protein>
<evidence type="ECO:0000313" key="2">
    <source>
        <dbReference type="EMBL" id="GGG20679.1"/>
    </source>
</evidence>
<dbReference type="AlphaFoldDB" id="A0A917G3Y9"/>
<comment type="caution">
    <text evidence="2">The sequence shown here is derived from an EMBL/GenBank/DDBJ whole genome shotgun (WGS) entry which is preliminary data.</text>
</comment>
<keyword evidence="3" id="KW-1185">Reference proteome</keyword>
<reference evidence="2" key="2">
    <citation type="submission" date="2020-09" db="EMBL/GenBank/DDBJ databases">
        <authorList>
            <person name="Sun Q."/>
            <person name="Sedlacek I."/>
        </authorList>
    </citation>
    <scope>NUCLEOTIDE SEQUENCE</scope>
    <source>
        <strain evidence="2">CCM 7905</strain>
    </source>
</reference>
<sequence>MSVDDVGANPPTHLVRRFEQSRVDASALQVGRADQSSQAGTHDDHICPFDHEISLRGMEQQNGPHP</sequence>
<accession>A0A917G3Y9</accession>
<feature type="region of interest" description="Disordered" evidence="1">
    <location>
        <begin position="1"/>
        <end position="47"/>
    </location>
</feature>
<proteinExistence type="predicted"/>
<dbReference type="EMBL" id="BMCU01000004">
    <property type="protein sequence ID" value="GGG20679.1"/>
    <property type="molecule type" value="Genomic_DNA"/>
</dbReference>
<reference evidence="2" key="1">
    <citation type="journal article" date="2014" name="Int. J. Syst. Evol. Microbiol.">
        <title>Complete genome sequence of Corynebacterium casei LMG S-19264T (=DSM 44701T), isolated from a smear-ripened cheese.</title>
        <authorList>
            <consortium name="US DOE Joint Genome Institute (JGI-PGF)"/>
            <person name="Walter F."/>
            <person name="Albersmeier A."/>
            <person name="Kalinowski J."/>
            <person name="Ruckert C."/>
        </authorList>
    </citation>
    <scope>NUCLEOTIDE SEQUENCE</scope>
    <source>
        <strain evidence="2">CCM 7905</strain>
    </source>
</reference>
<name>A0A917G3Y9_9NOCA</name>
<gene>
    <name evidence="2" type="ORF">GCM10007304_38250</name>
</gene>
<evidence type="ECO:0000256" key="1">
    <source>
        <dbReference type="SAM" id="MobiDB-lite"/>
    </source>
</evidence>
<evidence type="ECO:0000313" key="3">
    <source>
        <dbReference type="Proteomes" id="UP000654257"/>
    </source>
</evidence>
<organism evidence="2 3">
    <name type="scientific">Rhodococcoides trifolii</name>
    <dbReference type="NCBI Taxonomy" id="908250"/>
    <lineage>
        <taxon>Bacteria</taxon>
        <taxon>Bacillati</taxon>
        <taxon>Actinomycetota</taxon>
        <taxon>Actinomycetes</taxon>
        <taxon>Mycobacteriales</taxon>
        <taxon>Nocardiaceae</taxon>
        <taxon>Rhodococcoides</taxon>
    </lineage>
</organism>
<dbReference type="Proteomes" id="UP000654257">
    <property type="component" value="Unassembled WGS sequence"/>
</dbReference>